<dbReference type="InterPro" id="IPR034027">
    <property type="entry name" value="Reprolysin_adamalysin"/>
</dbReference>
<dbReference type="PROSITE" id="PS00427">
    <property type="entry name" value="DISINTEGRIN_1"/>
    <property type="match status" value="1"/>
</dbReference>
<dbReference type="SMART" id="SM00608">
    <property type="entry name" value="ACR"/>
    <property type="match status" value="1"/>
</dbReference>
<dbReference type="InterPro" id="IPR036436">
    <property type="entry name" value="Disintegrin_dom_sf"/>
</dbReference>
<gene>
    <name evidence="15" type="ORF">FSCOSCO3_A005075</name>
</gene>
<dbReference type="GO" id="GO:0050839">
    <property type="term" value="F:cell adhesion molecule binding"/>
    <property type="evidence" value="ECO:0007669"/>
    <property type="project" value="TreeGrafter"/>
</dbReference>
<dbReference type="InterPro" id="IPR001762">
    <property type="entry name" value="Disintegrin_dom"/>
</dbReference>
<dbReference type="Gene3D" id="3.40.390.10">
    <property type="entry name" value="Collagenase (Catalytic Domain)"/>
    <property type="match status" value="1"/>
</dbReference>
<sequence>MAANMFSLWLSLVCLVHSSGMLSHVQQYEVVRPERLQGRHKRSPRDIQLYPDMVQYKLAIEGTNHTIHLEKNRNLIGRGYTETHYSGDGKRVTSSPDQEHCYYHGHIEGVTDSAVSVGICSGISGFVRARQQVYLIEPLGQSDDGDHAVYRQEHLKISGTPSCGSSSNTTMQYDQDEDKTPKLAGLFRSRSWKSKPIAELKRFVELFVVVDNTEYKRYGSGTKSRILGVINHVDKLYRPLNIHVMLVGLEIWSNKDYIDVDINSETTLDNFLVWRQADLLQRKNHDNAQFVTGKDFFGDTVGLANKFAMCTENSGGVNQDHHNNPIGLASTIAHEMGHNFGLSHDSAGCMCGPLYSSGNCVMADKLRIGSLAFPEFFSGCSEDQLAEFLARAQPGCLLKPTSVNIITVGPTCGNAMLDPGEECDCGTVEECKNTCCDASTCLLTAGSQCAHGQCCDNCQFRQAGNICRKSASDCDLPEYCTGVSGDCPEDSFEMNGKPCYDQAEGYCYNGQCPSHQQHCWRLFGPGTRVGAETCFGLNKRGEEGANCGRSKFGYTPCSTQNLKCGSIFCEGGGDSITGKRAAYNVYGLECKLAVDDDKTRSLDMVSEGTRCGMNKVCLNNKCMDLAVYGKQEDCAKKCNNNGVCNHKKECHCDPGWAPPHCDIQYADLPQGQNGIIAAVCAALSVVMVISLLIAGLMCCKKENMDNYTYKRKVHSAPGKLNPMFQESNVKERPQISQPTFMTTTATRVCSPLIVTATPNRTAPQPPRNFSSVSSTSQTQSTKPLPPSKPVPPSKPLPSLSKTQCLAAKPSPPPVPPVKPSPPSGARIKPCAPPLPPTKPQVHRLT</sequence>
<proteinExistence type="predicted"/>
<feature type="transmembrane region" description="Helical" evidence="10">
    <location>
        <begin position="675"/>
        <end position="699"/>
    </location>
</feature>
<feature type="binding site" evidence="8">
    <location>
        <position position="344"/>
    </location>
    <ligand>
        <name>Zn(2+)</name>
        <dbReference type="ChEBI" id="CHEBI:29105"/>
        <note>catalytic</note>
    </ligand>
</feature>
<dbReference type="PRINTS" id="PR00289">
    <property type="entry name" value="DISINTEGRIN"/>
</dbReference>
<feature type="binding site" evidence="8">
    <location>
        <position position="338"/>
    </location>
    <ligand>
        <name>Zn(2+)</name>
        <dbReference type="ChEBI" id="CHEBI:29105"/>
        <note>catalytic</note>
    </ligand>
</feature>
<organism evidence="15 16">
    <name type="scientific">Scomber scombrus</name>
    <name type="common">Atlantic mackerel</name>
    <name type="synonym">Scomber vernalis</name>
    <dbReference type="NCBI Taxonomy" id="13677"/>
    <lineage>
        <taxon>Eukaryota</taxon>
        <taxon>Metazoa</taxon>
        <taxon>Chordata</taxon>
        <taxon>Craniata</taxon>
        <taxon>Vertebrata</taxon>
        <taxon>Euteleostomi</taxon>
        <taxon>Actinopterygii</taxon>
        <taxon>Neopterygii</taxon>
        <taxon>Teleostei</taxon>
        <taxon>Neoteleostei</taxon>
        <taxon>Acanthomorphata</taxon>
        <taxon>Pelagiaria</taxon>
        <taxon>Scombriformes</taxon>
        <taxon>Scombridae</taxon>
        <taxon>Scomber</taxon>
    </lineage>
</organism>
<dbReference type="PROSITE" id="PS50215">
    <property type="entry name" value="ADAM_MEPRO"/>
    <property type="match status" value="1"/>
</dbReference>
<keyword evidence="8" id="KW-0862">Zinc</keyword>
<evidence type="ECO:0000256" key="10">
    <source>
        <dbReference type="SAM" id="Phobius"/>
    </source>
</evidence>
<evidence type="ECO:0000256" key="9">
    <source>
        <dbReference type="SAM" id="MobiDB-lite"/>
    </source>
</evidence>
<evidence type="ECO:0000256" key="3">
    <source>
        <dbReference type="ARBA" id="ARBA00022989"/>
    </source>
</evidence>
<evidence type="ECO:0000256" key="5">
    <source>
        <dbReference type="ARBA" id="ARBA00023157"/>
    </source>
</evidence>
<dbReference type="InterPro" id="IPR024079">
    <property type="entry name" value="MetalloPept_cat_dom_sf"/>
</dbReference>
<evidence type="ECO:0000256" key="11">
    <source>
        <dbReference type="SAM" id="SignalP"/>
    </source>
</evidence>
<dbReference type="Gene3D" id="4.10.70.10">
    <property type="entry name" value="Disintegrin domain"/>
    <property type="match status" value="1"/>
</dbReference>
<evidence type="ECO:0000313" key="16">
    <source>
        <dbReference type="Proteomes" id="UP001314229"/>
    </source>
</evidence>
<keyword evidence="15" id="KW-0645">Protease</keyword>
<feature type="compositionally biased region" description="Pro residues" evidence="9">
    <location>
        <begin position="809"/>
        <end position="822"/>
    </location>
</feature>
<dbReference type="GO" id="GO:0006954">
    <property type="term" value="P:inflammatory response"/>
    <property type="evidence" value="ECO:0007669"/>
    <property type="project" value="TreeGrafter"/>
</dbReference>
<dbReference type="GO" id="GO:0002693">
    <property type="term" value="P:positive regulation of cellular extravasation"/>
    <property type="evidence" value="ECO:0007669"/>
    <property type="project" value="TreeGrafter"/>
</dbReference>
<comment type="caution">
    <text evidence="15">The sequence shown here is derived from an EMBL/GenBank/DDBJ whole genome shotgun (WGS) entry which is preliminary data.</text>
</comment>
<keyword evidence="15" id="KW-0482">Metalloprotease</keyword>
<evidence type="ECO:0000256" key="2">
    <source>
        <dbReference type="ARBA" id="ARBA00022692"/>
    </source>
</evidence>
<dbReference type="GO" id="GO:0006508">
    <property type="term" value="P:proteolysis"/>
    <property type="evidence" value="ECO:0007669"/>
    <property type="project" value="InterPro"/>
</dbReference>
<dbReference type="EMBL" id="CAWUFR010000358">
    <property type="protein sequence ID" value="CAK6976653.1"/>
    <property type="molecule type" value="Genomic_DNA"/>
</dbReference>
<dbReference type="Pfam" id="PF01421">
    <property type="entry name" value="Reprolysin"/>
    <property type="match status" value="1"/>
</dbReference>
<dbReference type="Gene3D" id="2.60.120.260">
    <property type="entry name" value="Galactose-binding domain-like"/>
    <property type="match status" value="1"/>
</dbReference>
<dbReference type="GO" id="GO:0051044">
    <property type="term" value="P:positive regulation of membrane protein ectodomain proteolysis"/>
    <property type="evidence" value="ECO:0007669"/>
    <property type="project" value="TreeGrafter"/>
</dbReference>
<evidence type="ECO:0000259" key="14">
    <source>
        <dbReference type="PROSITE" id="PS50215"/>
    </source>
</evidence>
<keyword evidence="7" id="KW-0245">EGF-like domain</keyword>
<feature type="domain" description="Disintegrin" evidence="13">
    <location>
        <begin position="409"/>
        <end position="495"/>
    </location>
</feature>
<dbReference type="Pfam" id="PF00200">
    <property type="entry name" value="Disintegrin"/>
    <property type="match status" value="1"/>
</dbReference>
<name>A0AAV1PZE3_SCOSC</name>
<dbReference type="CDD" id="cd04269">
    <property type="entry name" value="ZnMc_adamalysin_II_like"/>
    <property type="match status" value="1"/>
</dbReference>
<dbReference type="PROSITE" id="PS50214">
    <property type="entry name" value="DISINTEGRIN_2"/>
    <property type="match status" value="1"/>
</dbReference>
<comment type="caution">
    <text evidence="7">Lacks conserved residue(s) required for the propagation of feature annotation.</text>
</comment>
<keyword evidence="5 7" id="KW-1015">Disulfide bond</keyword>
<comment type="subcellular location">
    <subcellularLocation>
        <location evidence="1">Membrane</location>
        <topology evidence="1">Single-pass type I membrane protein</topology>
    </subcellularLocation>
</comment>
<evidence type="ECO:0000256" key="6">
    <source>
        <dbReference type="PROSITE-ProRule" id="PRU00068"/>
    </source>
</evidence>
<dbReference type="PANTHER" id="PTHR11905:SF20">
    <property type="entry name" value="DISINTEGRIN AND METALLOPROTEINASE DOMAIN-CONTAINING PROTEIN 8"/>
    <property type="match status" value="1"/>
</dbReference>
<dbReference type="AlphaFoldDB" id="A0AAV1PZE3"/>
<dbReference type="InterPro" id="IPR018358">
    <property type="entry name" value="Disintegrin_CS"/>
</dbReference>
<dbReference type="Pfam" id="PF01562">
    <property type="entry name" value="Pep_M12B_propep"/>
    <property type="match status" value="1"/>
</dbReference>
<dbReference type="FunFam" id="3.40.390.10:FF:000002">
    <property type="entry name" value="Disintegrin and metalloproteinase domain-containing protein 22"/>
    <property type="match status" value="1"/>
</dbReference>
<dbReference type="PROSITE" id="PS01186">
    <property type="entry name" value="EGF_2"/>
    <property type="match status" value="1"/>
</dbReference>
<reference evidence="15 16" key="1">
    <citation type="submission" date="2024-01" db="EMBL/GenBank/DDBJ databases">
        <authorList>
            <person name="Alioto T."/>
            <person name="Alioto T."/>
            <person name="Gomez Garrido J."/>
        </authorList>
    </citation>
    <scope>NUCLEOTIDE SEQUENCE [LARGE SCALE GENOMIC DNA]</scope>
</reference>
<keyword evidence="4 10" id="KW-0472">Membrane</keyword>
<dbReference type="Pfam" id="PF08516">
    <property type="entry name" value="ADAM_CR"/>
    <property type="match status" value="1"/>
</dbReference>
<feature type="domain" description="Peptidase M12B" evidence="14">
    <location>
        <begin position="202"/>
        <end position="401"/>
    </location>
</feature>
<dbReference type="GO" id="GO:0016020">
    <property type="term" value="C:membrane"/>
    <property type="evidence" value="ECO:0007669"/>
    <property type="project" value="UniProtKB-SubCell"/>
</dbReference>
<feature type="domain" description="EGF-like" evidence="12">
    <location>
        <begin position="630"/>
        <end position="662"/>
    </location>
</feature>
<dbReference type="InterPro" id="IPR006586">
    <property type="entry name" value="ADAM_Cys-rich"/>
</dbReference>
<dbReference type="PROSITE" id="PS50026">
    <property type="entry name" value="EGF_3"/>
    <property type="match status" value="1"/>
</dbReference>
<dbReference type="GO" id="GO:0022407">
    <property type="term" value="P:regulation of cell-cell adhesion"/>
    <property type="evidence" value="ECO:0007669"/>
    <property type="project" value="TreeGrafter"/>
</dbReference>
<feature type="compositionally biased region" description="Pro residues" evidence="9">
    <location>
        <begin position="783"/>
        <end position="795"/>
    </location>
</feature>
<feature type="compositionally biased region" description="Low complexity" evidence="9">
    <location>
        <begin position="770"/>
        <end position="782"/>
    </location>
</feature>
<keyword evidence="16" id="KW-1185">Reference proteome</keyword>
<accession>A0AAV1PZE3</accession>
<dbReference type="InterPro" id="IPR002870">
    <property type="entry name" value="Peptidase_M12B_N"/>
</dbReference>
<feature type="disulfide bond" evidence="7">
    <location>
        <begin position="652"/>
        <end position="661"/>
    </location>
</feature>
<feature type="disulfide bond" evidence="7">
    <location>
        <begin position="634"/>
        <end position="644"/>
    </location>
</feature>
<evidence type="ECO:0000259" key="12">
    <source>
        <dbReference type="PROSITE" id="PS50026"/>
    </source>
</evidence>
<dbReference type="SUPFAM" id="SSF55486">
    <property type="entry name" value="Metalloproteases ('zincins'), catalytic domain"/>
    <property type="match status" value="1"/>
</dbReference>
<keyword evidence="11" id="KW-0732">Signal</keyword>
<dbReference type="GO" id="GO:0046872">
    <property type="term" value="F:metal ion binding"/>
    <property type="evidence" value="ECO:0007669"/>
    <property type="project" value="UniProtKB-KW"/>
</dbReference>
<feature type="region of interest" description="Disordered" evidence="9">
    <location>
        <begin position="756"/>
        <end position="845"/>
    </location>
</feature>
<dbReference type="SUPFAM" id="SSF57552">
    <property type="entry name" value="Blood coagulation inhibitor (disintegrin)"/>
    <property type="match status" value="1"/>
</dbReference>
<protein>
    <submittedName>
        <fullName evidence="15">Zinc metalloproteinase-disintegrin-like atrase-A</fullName>
    </submittedName>
</protein>
<evidence type="ECO:0000256" key="1">
    <source>
        <dbReference type="ARBA" id="ARBA00004479"/>
    </source>
</evidence>
<dbReference type="FunFam" id="4.10.70.10:FF:000001">
    <property type="entry name" value="Disintegrin and metalloproteinase domain-containing protein 22"/>
    <property type="match status" value="1"/>
</dbReference>
<dbReference type="InterPro" id="IPR001590">
    <property type="entry name" value="Peptidase_M12B"/>
</dbReference>
<keyword evidence="2 10" id="KW-0812">Transmembrane</keyword>
<dbReference type="GO" id="GO:0004222">
    <property type="term" value="F:metalloendopeptidase activity"/>
    <property type="evidence" value="ECO:0007669"/>
    <property type="project" value="InterPro"/>
</dbReference>
<evidence type="ECO:0000256" key="8">
    <source>
        <dbReference type="PROSITE-ProRule" id="PRU00276"/>
    </source>
</evidence>
<evidence type="ECO:0000256" key="4">
    <source>
        <dbReference type="ARBA" id="ARBA00023136"/>
    </source>
</evidence>
<feature type="signal peptide" evidence="11">
    <location>
        <begin position="1"/>
        <end position="18"/>
    </location>
</feature>
<evidence type="ECO:0000256" key="7">
    <source>
        <dbReference type="PROSITE-ProRule" id="PRU00076"/>
    </source>
</evidence>
<keyword evidence="8" id="KW-0479">Metal-binding</keyword>
<dbReference type="SMART" id="SM00050">
    <property type="entry name" value="DISIN"/>
    <property type="match status" value="1"/>
</dbReference>
<feature type="chain" id="PRO_5043751806" evidence="11">
    <location>
        <begin position="19"/>
        <end position="845"/>
    </location>
</feature>
<evidence type="ECO:0000313" key="15">
    <source>
        <dbReference type="EMBL" id="CAK6976653.1"/>
    </source>
</evidence>
<keyword evidence="15" id="KW-0378">Hydrolase</keyword>
<keyword evidence="3 10" id="KW-1133">Transmembrane helix</keyword>
<feature type="disulfide bond" evidence="6">
    <location>
        <begin position="467"/>
        <end position="487"/>
    </location>
</feature>
<feature type="active site" evidence="8">
    <location>
        <position position="335"/>
    </location>
</feature>
<feature type="binding site" evidence="8">
    <location>
        <position position="334"/>
    </location>
    <ligand>
        <name>Zn(2+)</name>
        <dbReference type="ChEBI" id="CHEBI:29105"/>
        <note>catalytic</note>
    </ligand>
</feature>
<dbReference type="PANTHER" id="PTHR11905">
    <property type="entry name" value="ADAM A DISINTEGRIN AND METALLOPROTEASE DOMAIN"/>
    <property type="match status" value="1"/>
</dbReference>
<dbReference type="Proteomes" id="UP001314229">
    <property type="component" value="Unassembled WGS sequence"/>
</dbReference>
<evidence type="ECO:0000259" key="13">
    <source>
        <dbReference type="PROSITE" id="PS50214"/>
    </source>
</evidence>
<dbReference type="InterPro" id="IPR000742">
    <property type="entry name" value="EGF"/>
</dbReference>